<accession>A0A915KBS0</accession>
<evidence type="ECO:0000313" key="3">
    <source>
        <dbReference type="WBParaSite" id="nRc.2.0.1.t35541-RA"/>
    </source>
</evidence>
<name>A0A915KBS0_ROMCU</name>
<dbReference type="Proteomes" id="UP000887565">
    <property type="component" value="Unplaced"/>
</dbReference>
<evidence type="ECO:0000313" key="2">
    <source>
        <dbReference type="Proteomes" id="UP000887565"/>
    </source>
</evidence>
<evidence type="ECO:0000256" key="1">
    <source>
        <dbReference type="SAM" id="SignalP"/>
    </source>
</evidence>
<reference evidence="3" key="1">
    <citation type="submission" date="2022-11" db="UniProtKB">
        <authorList>
            <consortium name="WormBaseParasite"/>
        </authorList>
    </citation>
    <scope>IDENTIFICATION</scope>
</reference>
<feature type="chain" id="PRO_5036689579" evidence="1">
    <location>
        <begin position="20"/>
        <end position="92"/>
    </location>
</feature>
<protein>
    <submittedName>
        <fullName evidence="3">Uncharacterized protein</fullName>
    </submittedName>
</protein>
<sequence>MGDFLVFVYFFVFFATVRFSEELPIAGSVFANGNFTDINAENLPENATLSTGELVYRKVIINPLCNGLGCRSQNPLPIIEGEPVIVDVNNHC</sequence>
<dbReference type="AlphaFoldDB" id="A0A915KBS0"/>
<feature type="signal peptide" evidence="1">
    <location>
        <begin position="1"/>
        <end position="19"/>
    </location>
</feature>
<keyword evidence="2" id="KW-1185">Reference proteome</keyword>
<proteinExistence type="predicted"/>
<dbReference type="WBParaSite" id="nRc.2.0.1.t35541-RA">
    <property type="protein sequence ID" value="nRc.2.0.1.t35541-RA"/>
    <property type="gene ID" value="nRc.2.0.1.g35541"/>
</dbReference>
<organism evidence="2 3">
    <name type="scientific">Romanomermis culicivorax</name>
    <name type="common">Nematode worm</name>
    <dbReference type="NCBI Taxonomy" id="13658"/>
    <lineage>
        <taxon>Eukaryota</taxon>
        <taxon>Metazoa</taxon>
        <taxon>Ecdysozoa</taxon>
        <taxon>Nematoda</taxon>
        <taxon>Enoplea</taxon>
        <taxon>Dorylaimia</taxon>
        <taxon>Mermithida</taxon>
        <taxon>Mermithoidea</taxon>
        <taxon>Mermithidae</taxon>
        <taxon>Romanomermis</taxon>
    </lineage>
</organism>
<keyword evidence="1" id="KW-0732">Signal</keyword>